<reference evidence="4 5" key="1">
    <citation type="submission" date="2018-05" db="EMBL/GenBank/DDBJ databases">
        <title>Complete genome sequence of Arcticibacterium luteifluviistationis SM1504T, a cytophagaceae bacterium isolated from Arctic surface seawater.</title>
        <authorList>
            <person name="Li Y."/>
            <person name="Qin Q.-L."/>
        </authorList>
    </citation>
    <scope>NUCLEOTIDE SEQUENCE [LARGE SCALE GENOMIC DNA]</scope>
    <source>
        <strain evidence="4 5">SM1504</strain>
    </source>
</reference>
<dbReference type="GO" id="GO:0046872">
    <property type="term" value="F:metal ion binding"/>
    <property type="evidence" value="ECO:0007669"/>
    <property type="project" value="UniProtKB-KW"/>
</dbReference>
<dbReference type="GO" id="GO:0051536">
    <property type="term" value="F:iron-sulfur cluster binding"/>
    <property type="evidence" value="ECO:0007669"/>
    <property type="project" value="UniProtKB-KW"/>
</dbReference>
<dbReference type="PANTHER" id="PTHR43578:SF3">
    <property type="entry name" value="NADH-QUINONE OXIDOREDUCTASE SUBUNIT F"/>
    <property type="match status" value="1"/>
</dbReference>
<dbReference type="AlphaFoldDB" id="A0A2Z4G9G2"/>
<organism evidence="4 5">
    <name type="scientific">Arcticibacterium luteifluviistationis</name>
    <dbReference type="NCBI Taxonomy" id="1784714"/>
    <lineage>
        <taxon>Bacteria</taxon>
        <taxon>Pseudomonadati</taxon>
        <taxon>Bacteroidota</taxon>
        <taxon>Cytophagia</taxon>
        <taxon>Cytophagales</taxon>
        <taxon>Leadbetterellaceae</taxon>
        <taxon>Arcticibacterium</taxon>
    </lineage>
</organism>
<sequence>MKFKRHIFICTNDKPEPKKCCSSEKGMELVNAFKASLTEKGLQKEIRAQKTGCLDTCAFGPALVVYPEGVHYGHVTPEDVEEIVTEHLIGGRPVERLKLDL</sequence>
<keyword evidence="1" id="KW-0479">Metal-binding</keyword>
<dbReference type="SUPFAM" id="SSF52833">
    <property type="entry name" value="Thioredoxin-like"/>
    <property type="match status" value="1"/>
</dbReference>
<dbReference type="KEGG" id="als:DJ013_06585"/>
<keyword evidence="2" id="KW-0408">Iron</keyword>
<dbReference type="PANTHER" id="PTHR43578">
    <property type="entry name" value="NADH-QUINONE OXIDOREDUCTASE SUBUNIT F"/>
    <property type="match status" value="1"/>
</dbReference>
<dbReference type="Proteomes" id="UP000249873">
    <property type="component" value="Chromosome"/>
</dbReference>
<dbReference type="Gene3D" id="3.40.30.10">
    <property type="entry name" value="Glutaredoxin"/>
    <property type="match status" value="1"/>
</dbReference>
<accession>A0A2Z4G9G2</accession>
<proteinExistence type="predicted"/>
<dbReference type="InterPro" id="IPR036249">
    <property type="entry name" value="Thioredoxin-like_sf"/>
</dbReference>
<dbReference type="EMBL" id="CP029480">
    <property type="protein sequence ID" value="AWV97851.1"/>
    <property type="molecule type" value="Genomic_DNA"/>
</dbReference>
<dbReference type="CDD" id="cd02980">
    <property type="entry name" value="TRX_Fd_family"/>
    <property type="match status" value="1"/>
</dbReference>
<evidence type="ECO:0000256" key="1">
    <source>
        <dbReference type="ARBA" id="ARBA00022723"/>
    </source>
</evidence>
<protein>
    <submittedName>
        <fullName evidence="4">Ferredoxin</fullName>
    </submittedName>
</protein>
<dbReference type="OrthoDB" id="9800692at2"/>
<evidence type="ECO:0000313" key="4">
    <source>
        <dbReference type="EMBL" id="AWV97851.1"/>
    </source>
</evidence>
<keyword evidence="5" id="KW-1185">Reference proteome</keyword>
<evidence type="ECO:0000313" key="5">
    <source>
        <dbReference type="Proteomes" id="UP000249873"/>
    </source>
</evidence>
<keyword evidence="3" id="KW-0411">Iron-sulfur</keyword>
<evidence type="ECO:0000256" key="2">
    <source>
        <dbReference type="ARBA" id="ARBA00023004"/>
    </source>
</evidence>
<gene>
    <name evidence="4" type="ORF">DJ013_06585</name>
</gene>
<name>A0A2Z4G9G2_9BACT</name>
<evidence type="ECO:0000256" key="3">
    <source>
        <dbReference type="ARBA" id="ARBA00023014"/>
    </source>
</evidence>
<dbReference type="RefSeq" id="WP_111370953.1">
    <property type="nucleotide sequence ID" value="NZ_CP029480.1"/>
</dbReference>